<keyword evidence="3" id="KW-1185">Reference proteome</keyword>
<protein>
    <submittedName>
        <fullName evidence="2">Uncharacterized protein</fullName>
    </submittedName>
</protein>
<dbReference type="EMBL" id="JASNWA010000008">
    <property type="protein sequence ID" value="KAK3171372.1"/>
    <property type="molecule type" value="Genomic_DNA"/>
</dbReference>
<accession>A0AAE0DIC2</accession>
<organism evidence="2 3">
    <name type="scientific">Lepraria neglecta</name>
    <dbReference type="NCBI Taxonomy" id="209136"/>
    <lineage>
        <taxon>Eukaryota</taxon>
        <taxon>Fungi</taxon>
        <taxon>Dikarya</taxon>
        <taxon>Ascomycota</taxon>
        <taxon>Pezizomycotina</taxon>
        <taxon>Lecanoromycetes</taxon>
        <taxon>OSLEUM clade</taxon>
        <taxon>Lecanoromycetidae</taxon>
        <taxon>Lecanorales</taxon>
        <taxon>Lecanorineae</taxon>
        <taxon>Stereocaulaceae</taxon>
        <taxon>Lepraria</taxon>
    </lineage>
</organism>
<proteinExistence type="predicted"/>
<feature type="compositionally biased region" description="Polar residues" evidence="1">
    <location>
        <begin position="191"/>
        <end position="201"/>
    </location>
</feature>
<name>A0AAE0DIC2_9LECA</name>
<feature type="region of interest" description="Disordered" evidence="1">
    <location>
        <begin position="173"/>
        <end position="248"/>
    </location>
</feature>
<evidence type="ECO:0000313" key="3">
    <source>
        <dbReference type="Proteomes" id="UP001276659"/>
    </source>
</evidence>
<comment type="caution">
    <text evidence="2">The sequence shown here is derived from an EMBL/GenBank/DDBJ whole genome shotgun (WGS) entry which is preliminary data.</text>
</comment>
<dbReference type="AlphaFoldDB" id="A0AAE0DIC2"/>
<evidence type="ECO:0000256" key="1">
    <source>
        <dbReference type="SAM" id="MobiDB-lite"/>
    </source>
</evidence>
<sequence>MDSLSILSIVQGSLELAAKCVTVVKYLNDFATKHQQAELFVLSLVDECQTLHWPADESAWTIVNSQAPASIRDTDSIMTIGNTDLVYRRLDFENYLFTARVYKRNFRKIEVRQLFQEQAKAKSKLAIVTTPTVDPDDFTIVDNPDTEEFSPSEQHINDKFEFKMSLETRLEALASKPAKQTKKQRDKMRSNEPQGISPKTTPSDEEVEDVKVETIKGEAVIPAERDASSSDAETSSSKSPGPAVPTEMHEADALRQTLESLPGIASSESRHRQMEEYGEAVIVCEQEGQLKEVRLEGVESKIGGGTEKGTHVPIPGQSYTPALSIDSSTKGYTLESMYNKAIEEIKTTHASGNLPQDYFNILTVTTVIENLCLLSVINR</sequence>
<dbReference type="Proteomes" id="UP001276659">
    <property type="component" value="Unassembled WGS sequence"/>
</dbReference>
<gene>
    <name evidence="2" type="ORF">OEA41_003456</name>
</gene>
<evidence type="ECO:0000313" key="2">
    <source>
        <dbReference type="EMBL" id="KAK3171372.1"/>
    </source>
</evidence>
<feature type="compositionally biased region" description="Low complexity" evidence="1">
    <location>
        <begin position="229"/>
        <end position="239"/>
    </location>
</feature>
<reference evidence="2" key="1">
    <citation type="submission" date="2022-11" db="EMBL/GenBank/DDBJ databases">
        <title>Chromosomal genome sequence assembly and mating type (MAT) locus characterization of the leprose asexual lichenized fungus Lepraria neglecta (Nyl.) Erichsen.</title>
        <authorList>
            <person name="Allen J.L."/>
            <person name="Pfeffer B."/>
        </authorList>
    </citation>
    <scope>NUCLEOTIDE SEQUENCE</scope>
    <source>
        <strain evidence="2">Allen 5258</strain>
    </source>
</reference>